<evidence type="ECO:0000256" key="3">
    <source>
        <dbReference type="ARBA" id="ARBA00022500"/>
    </source>
</evidence>
<dbReference type="FunFam" id="1.20.1070.10:FF:000034">
    <property type="entry name" value="G-protein coupled receptor 1"/>
    <property type="match status" value="1"/>
</dbReference>
<dbReference type="PANTHER" id="PTHR24225:SF29">
    <property type="entry name" value="C5A ANAPHYLATOXIN CHEMOTACTIC RECEPTOR 1"/>
    <property type="match status" value="1"/>
</dbReference>
<dbReference type="GO" id="GO:0006954">
    <property type="term" value="P:inflammatory response"/>
    <property type="evidence" value="ECO:0007669"/>
    <property type="project" value="TreeGrafter"/>
</dbReference>
<organism evidence="15 16">
    <name type="scientific">Varanus komodoensis</name>
    <name type="common">Komodo dragon</name>
    <dbReference type="NCBI Taxonomy" id="61221"/>
    <lineage>
        <taxon>Eukaryota</taxon>
        <taxon>Metazoa</taxon>
        <taxon>Chordata</taxon>
        <taxon>Craniata</taxon>
        <taxon>Vertebrata</taxon>
        <taxon>Euteleostomi</taxon>
        <taxon>Lepidosauria</taxon>
        <taxon>Squamata</taxon>
        <taxon>Bifurcata</taxon>
        <taxon>Unidentata</taxon>
        <taxon>Episquamata</taxon>
        <taxon>Toxicofera</taxon>
        <taxon>Anguimorpha</taxon>
        <taxon>Paleoanguimorpha</taxon>
        <taxon>Varanoidea</taxon>
        <taxon>Varanidae</taxon>
        <taxon>Varanus</taxon>
    </lineage>
</organism>
<feature type="transmembrane region" description="Helical" evidence="13">
    <location>
        <begin position="109"/>
        <end position="128"/>
    </location>
</feature>
<evidence type="ECO:0000313" key="15">
    <source>
        <dbReference type="Ensembl" id="ENSVKKP00000016471.1"/>
    </source>
</evidence>
<dbReference type="PROSITE" id="PS00237">
    <property type="entry name" value="G_PROTEIN_RECEP_F1_1"/>
    <property type="match status" value="1"/>
</dbReference>
<dbReference type="GO" id="GO:0005886">
    <property type="term" value="C:plasma membrane"/>
    <property type="evidence" value="ECO:0007669"/>
    <property type="project" value="UniProtKB-SubCell"/>
</dbReference>
<dbReference type="GO" id="GO:0004878">
    <property type="term" value="F:complement component C5a receptor activity"/>
    <property type="evidence" value="ECO:0007669"/>
    <property type="project" value="TreeGrafter"/>
</dbReference>
<evidence type="ECO:0000256" key="7">
    <source>
        <dbReference type="ARBA" id="ARBA00023136"/>
    </source>
</evidence>
<dbReference type="Pfam" id="PF00001">
    <property type="entry name" value="7tm_1"/>
    <property type="match status" value="1"/>
</dbReference>
<dbReference type="GO" id="GO:0007204">
    <property type="term" value="P:positive regulation of cytosolic calcium ion concentration"/>
    <property type="evidence" value="ECO:0007669"/>
    <property type="project" value="TreeGrafter"/>
</dbReference>
<reference evidence="15" key="2">
    <citation type="submission" date="2025-09" db="UniProtKB">
        <authorList>
            <consortium name="Ensembl"/>
        </authorList>
    </citation>
    <scope>IDENTIFICATION</scope>
</reference>
<dbReference type="GO" id="GO:0004930">
    <property type="term" value="F:G protein-coupled receptor activity"/>
    <property type="evidence" value="ECO:0007669"/>
    <property type="project" value="UniProtKB-KW"/>
</dbReference>
<evidence type="ECO:0000256" key="13">
    <source>
        <dbReference type="SAM" id="Phobius"/>
    </source>
</evidence>
<feature type="transmembrane region" description="Helical" evidence="13">
    <location>
        <begin position="72"/>
        <end position="97"/>
    </location>
</feature>
<sequence>FGSFGMDYTIDDDFNYTDYKFETPREEKAGLSPVIWAALVLYALVFLLGVLGNGAVIWVMAFQMRRTVNTVWFLNLAMADLLCCLALPFLGVTLVTYPHWPLGNAACKLLSSLIILNMFASVMVLMLISMDRCALVVKPVWCQNHRSLGLAWALCAVAWGAALLLMVPTFLTRQTKSWSSNQITCSVDYAILGGAYHNIAAVSVTVMRFLFGFLIPFVVISLSYGLLLSRVHRSRFMHSQKPLKVTLVVVLGFFICWIPYHVNGLILACESPLSSLYMSALQAEPLIVGLAYINSCINPIIYVIAGQDFQAKMQRSLKILLSSILNEESPLTGLHPLWIKIEIKIISN</sequence>
<evidence type="ECO:0000256" key="10">
    <source>
        <dbReference type="ARBA" id="ARBA00023224"/>
    </source>
</evidence>
<evidence type="ECO:0000256" key="2">
    <source>
        <dbReference type="ARBA" id="ARBA00022475"/>
    </source>
</evidence>
<feature type="transmembrane region" description="Helical" evidence="13">
    <location>
        <begin position="247"/>
        <end position="266"/>
    </location>
</feature>
<dbReference type="PROSITE" id="PS50262">
    <property type="entry name" value="G_PROTEIN_RECEP_F1_2"/>
    <property type="match status" value="1"/>
</dbReference>
<keyword evidence="6 12" id="KW-0297">G-protein coupled receptor</keyword>
<evidence type="ECO:0000256" key="12">
    <source>
        <dbReference type="RuleBase" id="RU000688"/>
    </source>
</evidence>
<evidence type="ECO:0000313" key="16">
    <source>
        <dbReference type="Proteomes" id="UP000694545"/>
    </source>
</evidence>
<keyword evidence="8" id="KW-1015">Disulfide bond</keyword>
<evidence type="ECO:0000256" key="11">
    <source>
        <dbReference type="ARBA" id="ARBA00025736"/>
    </source>
</evidence>
<feature type="transmembrane region" description="Helical" evidence="13">
    <location>
        <begin position="34"/>
        <end position="60"/>
    </location>
</feature>
<keyword evidence="7 13" id="KW-0472">Membrane</keyword>
<dbReference type="Proteomes" id="UP000694545">
    <property type="component" value="Unplaced"/>
</dbReference>
<accession>A0A8D2L4G5</accession>
<evidence type="ECO:0000256" key="9">
    <source>
        <dbReference type="ARBA" id="ARBA00023170"/>
    </source>
</evidence>
<name>A0A8D2L4G5_VARKO</name>
<keyword evidence="10 12" id="KW-0807">Transducer</keyword>
<comment type="similarity">
    <text evidence="12">Belongs to the G-protein coupled receptor 1 family.</text>
</comment>
<feature type="transmembrane region" description="Helical" evidence="13">
    <location>
        <begin position="149"/>
        <end position="171"/>
    </location>
</feature>
<evidence type="ECO:0000256" key="6">
    <source>
        <dbReference type="ARBA" id="ARBA00023040"/>
    </source>
</evidence>
<dbReference type="Gene3D" id="1.20.1070.10">
    <property type="entry name" value="Rhodopsin 7-helix transmembrane proteins"/>
    <property type="match status" value="1"/>
</dbReference>
<dbReference type="PANTHER" id="PTHR24225">
    <property type="entry name" value="CHEMOTACTIC RECEPTOR"/>
    <property type="match status" value="1"/>
</dbReference>
<dbReference type="Ensembl" id="ENSVKKT00000016871.1">
    <property type="protein sequence ID" value="ENSVKKP00000016471.1"/>
    <property type="gene ID" value="ENSVKKG00000011251.1"/>
</dbReference>
<dbReference type="GO" id="GO:0006935">
    <property type="term" value="P:chemotaxis"/>
    <property type="evidence" value="ECO:0007669"/>
    <property type="project" value="UniProtKB-KW"/>
</dbReference>
<dbReference type="OMA" id="DRCALVM"/>
<evidence type="ECO:0000256" key="8">
    <source>
        <dbReference type="ARBA" id="ARBA00023157"/>
    </source>
</evidence>
<proteinExistence type="inferred from homology"/>
<reference evidence="15" key="1">
    <citation type="submission" date="2025-08" db="UniProtKB">
        <authorList>
            <consortium name="Ensembl"/>
        </authorList>
    </citation>
    <scope>IDENTIFICATION</scope>
</reference>
<keyword evidence="4 12" id="KW-0812">Transmembrane</keyword>
<dbReference type="SUPFAM" id="SSF81321">
    <property type="entry name" value="Family A G protein-coupled receptor-like"/>
    <property type="match status" value="1"/>
</dbReference>
<dbReference type="AlphaFoldDB" id="A0A8D2L4G5"/>
<dbReference type="InterPro" id="IPR000276">
    <property type="entry name" value="GPCR_Rhodpsn"/>
</dbReference>
<keyword evidence="9 12" id="KW-0675">Receptor</keyword>
<comment type="similarity">
    <text evidence="11">Belongs to the chemokine-like receptor (CMKLR) family.</text>
</comment>
<dbReference type="InterPro" id="IPR000826">
    <property type="entry name" value="Formyl_rcpt-rel"/>
</dbReference>
<keyword evidence="5 13" id="KW-1133">Transmembrane helix</keyword>
<evidence type="ECO:0000259" key="14">
    <source>
        <dbReference type="PROSITE" id="PS50262"/>
    </source>
</evidence>
<feature type="domain" description="G-protein coupled receptors family 1 profile" evidence="14">
    <location>
        <begin position="52"/>
        <end position="302"/>
    </location>
</feature>
<keyword evidence="3" id="KW-0145">Chemotaxis</keyword>
<dbReference type="PRINTS" id="PR00237">
    <property type="entry name" value="GPCRRHODOPSN"/>
</dbReference>
<dbReference type="GO" id="GO:0007200">
    <property type="term" value="P:phospholipase C-activating G protein-coupled receptor signaling pathway"/>
    <property type="evidence" value="ECO:0007669"/>
    <property type="project" value="TreeGrafter"/>
</dbReference>
<feature type="transmembrane region" description="Helical" evidence="13">
    <location>
        <begin position="286"/>
        <end position="305"/>
    </location>
</feature>
<dbReference type="PRINTS" id="PR00526">
    <property type="entry name" value="FMETLEUPHER"/>
</dbReference>
<dbReference type="InterPro" id="IPR017452">
    <property type="entry name" value="GPCR_Rhodpsn_7TM"/>
</dbReference>
<keyword evidence="16" id="KW-1185">Reference proteome</keyword>
<comment type="subcellular location">
    <subcellularLocation>
        <location evidence="1">Cell membrane</location>
        <topology evidence="1">Multi-pass membrane protein</topology>
    </subcellularLocation>
</comment>
<evidence type="ECO:0000256" key="1">
    <source>
        <dbReference type="ARBA" id="ARBA00004651"/>
    </source>
</evidence>
<keyword evidence="2" id="KW-1003">Cell membrane</keyword>
<protein>
    <recommendedName>
        <fullName evidence="14">G-protein coupled receptors family 1 profile domain-containing protein</fullName>
    </recommendedName>
</protein>
<evidence type="ECO:0000256" key="5">
    <source>
        <dbReference type="ARBA" id="ARBA00022989"/>
    </source>
</evidence>
<evidence type="ECO:0000256" key="4">
    <source>
        <dbReference type="ARBA" id="ARBA00022692"/>
    </source>
</evidence>
<feature type="transmembrane region" description="Helical" evidence="13">
    <location>
        <begin position="206"/>
        <end position="227"/>
    </location>
</feature>